<evidence type="ECO:0000313" key="1">
    <source>
        <dbReference type="EMBL" id="MPC58182.1"/>
    </source>
</evidence>
<protein>
    <submittedName>
        <fullName evidence="1">Uncharacterized protein</fullName>
    </submittedName>
</protein>
<sequence>MPVSLQVMRCVWPSSRPAPHWPQLTGSLLPLMCGRVCQAAAIAIPPPSCKFYLLKLHSECYT</sequence>
<organism evidence="1 2">
    <name type="scientific">Portunus trituberculatus</name>
    <name type="common">Swimming crab</name>
    <name type="synonym">Neptunus trituberculatus</name>
    <dbReference type="NCBI Taxonomy" id="210409"/>
    <lineage>
        <taxon>Eukaryota</taxon>
        <taxon>Metazoa</taxon>
        <taxon>Ecdysozoa</taxon>
        <taxon>Arthropoda</taxon>
        <taxon>Crustacea</taxon>
        <taxon>Multicrustacea</taxon>
        <taxon>Malacostraca</taxon>
        <taxon>Eumalacostraca</taxon>
        <taxon>Eucarida</taxon>
        <taxon>Decapoda</taxon>
        <taxon>Pleocyemata</taxon>
        <taxon>Brachyura</taxon>
        <taxon>Eubrachyura</taxon>
        <taxon>Portunoidea</taxon>
        <taxon>Portunidae</taxon>
        <taxon>Portuninae</taxon>
        <taxon>Portunus</taxon>
    </lineage>
</organism>
<dbReference type="Proteomes" id="UP000324222">
    <property type="component" value="Unassembled WGS sequence"/>
</dbReference>
<proteinExistence type="predicted"/>
<accession>A0A5B7GGV5</accession>
<evidence type="ECO:0000313" key="2">
    <source>
        <dbReference type="Proteomes" id="UP000324222"/>
    </source>
</evidence>
<name>A0A5B7GGV5_PORTR</name>
<keyword evidence="2" id="KW-1185">Reference proteome</keyword>
<dbReference type="AlphaFoldDB" id="A0A5B7GGV5"/>
<reference evidence="1 2" key="1">
    <citation type="submission" date="2019-05" db="EMBL/GenBank/DDBJ databases">
        <title>Another draft genome of Portunus trituberculatus and its Hox gene families provides insights of decapod evolution.</title>
        <authorList>
            <person name="Jeong J.-H."/>
            <person name="Song I."/>
            <person name="Kim S."/>
            <person name="Choi T."/>
            <person name="Kim D."/>
            <person name="Ryu S."/>
            <person name="Kim W."/>
        </authorList>
    </citation>
    <scope>NUCLEOTIDE SEQUENCE [LARGE SCALE GENOMIC DNA]</scope>
    <source>
        <tissue evidence="1">Muscle</tissue>
    </source>
</reference>
<comment type="caution">
    <text evidence="1">The sequence shown here is derived from an EMBL/GenBank/DDBJ whole genome shotgun (WGS) entry which is preliminary data.</text>
</comment>
<dbReference type="EMBL" id="VSRR010015444">
    <property type="protein sequence ID" value="MPC58182.1"/>
    <property type="molecule type" value="Genomic_DNA"/>
</dbReference>
<gene>
    <name evidence="1" type="ORF">E2C01_052178</name>
</gene>